<accession>K0UE76</accession>
<dbReference type="HOGENOM" id="CLU_3393589_0_0_11"/>
<evidence type="ECO:0000313" key="1">
    <source>
        <dbReference type="EMBL" id="EJZ05552.1"/>
    </source>
</evidence>
<reference evidence="1 2" key="1">
    <citation type="journal article" date="2012" name="J. Bacteriol.">
        <title>Complete Genome Sequence of Mycobacterium vaccae Type Strain ATCC 25954.</title>
        <authorList>
            <person name="Ho Y.S."/>
            <person name="Adroub S.A."/>
            <person name="Abadi M."/>
            <person name="Al Alwan B."/>
            <person name="Alkhateeb R."/>
            <person name="Gao G."/>
            <person name="Ragab A."/>
            <person name="Ali S."/>
            <person name="van Soolingen D."/>
            <person name="Bitter W."/>
            <person name="Pain A."/>
            <person name="Abdallah A.M."/>
        </authorList>
    </citation>
    <scope>NUCLEOTIDE SEQUENCE [LARGE SCALE GENOMIC DNA]</scope>
    <source>
        <strain evidence="1 2">ATCC 25954</strain>
    </source>
</reference>
<keyword evidence="1" id="KW-0347">Helicase</keyword>
<dbReference type="GO" id="GO:0004386">
    <property type="term" value="F:helicase activity"/>
    <property type="evidence" value="ECO:0007669"/>
    <property type="project" value="UniProtKB-KW"/>
</dbReference>
<name>K0UE76_MYCVA</name>
<protein>
    <submittedName>
        <fullName evidence="1">DNA/RNA helicase</fullName>
    </submittedName>
</protein>
<keyword evidence="1" id="KW-0547">Nucleotide-binding</keyword>
<dbReference type="Proteomes" id="UP000006072">
    <property type="component" value="Unassembled WGS sequence"/>
</dbReference>
<organism evidence="1 2">
    <name type="scientific">Mycolicibacterium vaccae ATCC 25954</name>
    <dbReference type="NCBI Taxonomy" id="1194972"/>
    <lineage>
        <taxon>Bacteria</taxon>
        <taxon>Bacillati</taxon>
        <taxon>Actinomycetota</taxon>
        <taxon>Actinomycetes</taxon>
        <taxon>Mycobacteriales</taxon>
        <taxon>Mycobacteriaceae</taxon>
        <taxon>Mycolicibacterium</taxon>
    </lineage>
</organism>
<proteinExistence type="predicted"/>
<dbReference type="AlphaFoldDB" id="K0UE76"/>
<sequence>GCGGPPVAAATREQLQARIEAIRILQRELTA</sequence>
<gene>
    <name evidence="1" type="ORF">MVAC_24750</name>
</gene>
<keyword evidence="1" id="KW-0378">Hydrolase</keyword>
<dbReference type="EMBL" id="ALQA01000077">
    <property type="protein sequence ID" value="EJZ05552.1"/>
    <property type="molecule type" value="Genomic_DNA"/>
</dbReference>
<feature type="non-terminal residue" evidence="1">
    <location>
        <position position="1"/>
    </location>
</feature>
<evidence type="ECO:0000313" key="2">
    <source>
        <dbReference type="Proteomes" id="UP000006072"/>
    </source>
</evidence>
<keyword evidence="1" id="KW-0067">ATP-binding</keyword>
<comment type="caution">
    <text evidence="1">The sequence shown here is derived from an EMBL/GenBank/DDBJ whole genome shotgun (WGS) entry which is preliminary data.</text>
</comment>
<keyword evidence="2" id="KW-1185">Reference proteome</keyword>